<dbReference type="InterPro" id="IPR015943">
    <property type="entry name" value="WD40/YVTN_repeat-like_dom_sf"/>
</dbReference>
<evidence type="ECO:0000259" key="11">
    <source>
        <dbReference type="PROSITE" id="PS50110"/>
    </source>
</evidence>
<dbReference type="SUPFAM" id="SSF47384">
    <property type="entry name" value="Homodimeric domain of signal transducing histidine kinase"/>
    <property type="match status" value="1"/>
</dbReference>
<feature type="domain" description="HTH araC/xylS-type" evidence="9">
    <location>
        <begin position="1229"/>
        <end position="1328"/>
    </location>
</feature>
<dbReference type="Gene3D" id="3.40.50.2300">
    <property type="match status" value="1"/>
</dbReference>
<dbReference type="RefSeq" id="WP_121125741.1">
    <property type="nucleotide sequence ID" value="NZ_RBWS01000014.1"/>
</dbReference>
<dbReference type="Pfam" id="PF02518">
    <property type="entry name" value="HATPase_c"/>
    <property type="match status" value="1"/>
</dbReference>
<dbReference type="InterPro" id="IPR003661">
    <property type="entry name" value="HisK_dim/P_dom"/>
</dbReference>
<dbReference type="EMBL" id="RBWS01000014">
    <property type="protein sequence ID" value="RKO70183.1"/>
    <property type="molecule type" value="Genomic_DNA"/>
</dbReference>
<evidence type="ECO:0000259" key="9">
    <source>
        <dbReference type="PROSITE" id="PS01124"/>
    </source>
</evidence>
<feature type="domain" description="Histidine kinase" evidence="10">
    <location>
        <begin position="815"/>
        <end position="1037"/>
    </location>
</feature>
<dbReference type="Pfam" id="PF00072">
    <property type="entry name" value="Response_reg"/>
    <property type="match status" value="1"/>
</dbReference>
<dbReference type="InterPro" id="IPR018060">
    <property type="entry name" value="HTH_AraC"/>
</dbReference>
<dbReference type="Pfam" id="PF00512">
    <property type="entry name" value="HisKA"/>
    <property type="match status" value="1"/>
</dbReference>
<dbReference type="Gene3D" id="2.130.10.10">
    <property type="entry name" value="YVTN repeat-like/Quinoprotein amine dehydrogenase"/>
    <property type="match status" value="2"/>
</dbReference>
<keyword evidence="4" id="KW-0805">Transcription regulation</keyword>
<evidence type="ECO:0000313" key="13">
    <source>
        <dbReference type="Proteomes" id="UP000282423"/>
    </source>
</evidence>
<dbReference type="EC" id="2.7.13.3" evidence="2"/>
<dbReference type="SMART" id="SM00448">
    <property type="entry name" value="REC"/>
    <property type="match status" value="1"/>
</dbReference>
<dbReference type="PROSITE" id="PS01124">
    <property type="entry name" value="HTH_ARAC_FAMILY_2"/>
    <property type="match status" value="1"/>
</dbReference>
<evidence type="ECO:0000313" key="12">
    <source>
        <dbReference type="EMBL" id="RKO70183.1"/>
    </source>
</evidence>
<dbReference type="InterPro" id="IPR004358">
    <property type="entry name" value="Sig_transdc_His_kin-like_C"/>
</dbReference>
<keyword evidence="8" id="KW-0472">Membrane</keyword>
<dbReference type="SMART" id="SM00387">
    <property type="entry name" value="HATPase_c"/>
    <property type="match status" value="1"/>
</dbReference>
<dbReference type="Pfam" id="PF07494">
    <property type="entry name" value="Reg_prop"/>
    <property type="match status" value="2"/>
</dbReference>
<evidence type="ECO:0000259" key="10">
    <source>
        <dbReference type="PROSITE" id="PS50109"/>
    </source>
</evidence>
<comment type="catalytic activity">
    <reaction evidence="1">
        <text>ATP + protein L-histidine = ADP + protein N-phospho-L-histidine.</text>
        <dbReference type="EC" id="2.7.13.3"/>
    </reaction>
</comment>
<evidence type="ECO:0000256" key="7">
    <source>
        <dbReference type="PROSITE-ProRule" id="PRU00169"/>
    </source>
</evidence>
<dbReference type="SUPFAM" id="SSF55874">
    <property type="entry name" value="ATPase domain of HSP90 chaperone/DNA topoisomerase II/histidine kinase"/>
    <property type="match status" value="1"/>
</dbReference>
<dbReference type="PANTHER" id="PTHR43547:SF2">
    <property type="entry name" value="HYBRID SIGNAL TRANSDUCTION HISTIDINE KINASE C"/>
    <property type="match status" value="1"/>
</dbReference>
<dbReference type="PRINTS" id="PR00344">
    <property type="entry name" value="BCTRLSENSOR"/>
</dbReference>
<evidence type="ECO:0000256" key="3">
    <source>
        <dbReference type="ARBA" id="ARBA00022553"/>
    </source>
</evidence>
<dbReference type="CDD" id="cd00082">
    <property type="entry name" value="HisKA"/>
    <property type="match status" value="1"/>
</dbReference>
<evidence type="ECO:0000256" key="6">
    <source>
        <dbReference type="ARBA" id="ARBA00023163"/>
    </source>
</evidence>
<evidence type="ECO:0000256" key="5">
    <source>
        <dbReference type="ARBA" id="ARBA00023125"/>
    </source>
</evidence>
<reference evidence="12 13" key="1">
    <citation type="submission" date="2018-10" db="EMBL/GenBank/DDBJ databases">
        <title>Sphingobacterium sp. M05W1-28.</title>
        <authorList>
            <person name="Cai H."/>
        </authorList>
    </citation>
    <scope>NUCLEOTIDE SEQUENCE [LARGE SCALE GENOMIC DNA]</scope>
    <source>
        <strain evidence="12 13">M05W1-28</strain>
    </source>
</reference>
<dbReference type="InterPro" id="IPR011123">
    <property type="entry name" value="Y_Y_Y"/>
</dbReference>
<dbReference type="SUPFAM" id="SSF63829">
    <property type="entry name" value="Calcium-dependent phosphotriesterase"/>
    <property type="match status" value="2"/>
</dbReference>
<evidence type="ECO:0000256" key="8">
    <source>
        <dbReference type="SAM" id="Phobius"/>
    </source>
</evidence>
<dbReference type="InterPro" id="IPR011110">
    <property type="entry name" value="Reg_prop"/>
</dbReference>
<dbReference type="GO" id="GO:0000155">
    <property type="term" value="F:phosphorelay sensor kinase activity"/>
    <property type="evidence" value="ECO:0007669"/>
    <property type="project" value="InterPro"/>
</dbReference>
<dbReference type="InterPro" id="IPR001789">
    <property type="entry name" value="Sig_transdc_resp-reg_receiver"/>
</dbReference>
<sequence>MRRDFFSTVILLFAFVLYAHGQATRIYDNRDYGFGELSSNLTSSISQDKHGYIWTGTEYGLNKFDGTRFVQYLHDVQDSTSISSNNIIILYLDRDKRLWVGCNNGLQYYDENIDQFVRIHFPNQIAPHITDIIHKKDGHIWVATSGWGIFDIQVGRRQAASLPRINSQVGGMFARSIFEDQHRAIWVAVDRVGVSRISPDHKQAMRLVSDLLPQPKGGNYDIVEQADGRLLFASPSRICRYDTAKNSFEAVDFKEKLRSTVTEIQLSKTIKNHLLISTEGDGLWYLDLGRTPLIAAPAELPNLDNDYRQGRIRTILQDRENNLWLGWFQRGLVFIPGQSKQFEFWRILSREKTDQKNITAITRDREGSIWYALEHGGIFKTDAQGSSHRQINTVQDVTQLETGTDGTIWFSSYAKGLGRIDPHTGKTDNLNICSNKQVKAFALGRNNKIYIATFGAGFVEYDSQTGVSRIFSMNTANSTKGALANDWISVVLCDQDGLVWLGHHKGISCYDPVRNSFSEQFTDHRLSEQITISLLEDRAGHIWAGTYNGLYQINKKNGKISSYTSNNGLSSNVISGLGWDRKGHIWCSTFKGINCLNPTSGKIVSYYTGDGLVDRSYNRGVFFQDNDGKIYYGGRQGITSFFPEKIQLQTYSYPVLITNLYVKNQPIKPDMSPSGSVIYQGDLMAANAFFFHNNDDSFTFELSTMDFNSPENVHYEYRIKGINKSWNATLPGVNLITYNNLSSGEHELEIRACKFGTYSPSRTVLLHILPPWYLSGTAYFVYFLLIAGIVFLISKYLRERRLERLHAFRLQLFTDISHEIRSPLTLVMSPIDKLIKHAPDAQTSSTLQNMNRNAQRILSLVNQLLDIRKLESGHLNLKFARVNAVYYVKQVIKAFDDQALAHQIELSVHSEADEILLWIDAGSFEKIIHNIVSNAFKFTPDGGQIRLSLAVQAGKNGGESLQLVVTDTGTGIPESDIRHVFKRYYQSTSGGAAQRQGSGIGLHLTKVLVELHGGRVHAENRKDSSGCRFVLSLPMGHRHLRKEDLVAFQPLHAPIEQQSEKVVVADQQLSKNGYQKTGYKVLVVDDDRDILQFLRQELACGYKVLVAENGSEGFQLALAEQPDLIISDVAMPAMDGYTLVKKIKSNSTTNHIPVILLTARTNTEDRMEGIGLGADAYLTKPFMVDELHLVAGNLIKNRMKVKGKFSGAQQQDGKVKTISFKSSDEQLMERILRTVNQYLENPEFNVQFLADEVGLSRVQLHRKVKSLTGISTGEFIRNIRLQQAEKLLLEKKMNISQVAYALGFTNQTHFTTLFKKMYGLSPTDYIQRHSCKEKPSTSDVKEKHL</sequence>
<dbReference type="InterPro" id="IPR003594">
    <property type="entry name" value="HATPase_dom"/>
</dbReference>
<dbReference type="Pfam" id="PF07495">
    <property type="entry name" value="Y_Y_Y"/>
    <property type="match status" value="1"/>
</dbReference>
<comment type="caution">
    <text evidence="12">The sequence shown here is derived from an EMBL/GenBank/DDBJ whole genome shotgun (WGS) entry which is preliminary data.</text>
</comment>
<dbReference type="PANTHER" id="PTHR43547">
    <property type="entry name" value="TWO-COMPONENT HISTIDINE KINASE"/>
    <property type="match status" value="1"/>
</dbReference>
<dbReference type="SMART" id="SM00388">
    <property type="entry name" value="HisKA"/>
    <property type="match status" value="1"/>
</dbReference>
<dbReference type="Gene3D" id="2.60.40.10">
    <property type="entry name" value="Immunoglobulins"/>
    <property type="match status" value="1"/>
</dbReference>
<keyword evidence="3 7" id="KW-0597">Phosphoprotein</keyword>
<dbReference type="PROSITE" id="PS50110">
    <property type="entry name" value="RESPONSE_REGULATORY"/>
    <property type="match status" value="1"/>
</dbReference>
<dbReference type="GO" id="GO:0003700">
    <property type="term" value="F:DNA-binding transcription factor activity"/>
    <property type="evidence" value="ECO:0007669"/>
    <property type="project" value="InterPro"/>
</dbReference>
<dbReference type="InterPro" id="IPR011006">
    <property type="entry name" value="CheY-like_superfamily"/>
</dbReference>
<proteinExistence type="predicted"/>
<dbReference type="SUPFAM" id="SSF46689">
    <property type="entry name" value="Homeodomain-like"/>
    <property type="match status" value="1"/>
</dbReference>
<keyword evidence="8" id="KW-1133">Transmembrane helix</keyword>
<keyword evidence="13" id="KW-1185">Reference proteome</keyword>
<keyword evidence="8" id="KW-0812">Transmembrane</keyword>
<organism evidence="12 13">
    <name type="scientific">Sphingobacterium puteale</name>
    <dbReference type="NCBI Taxonomy" id="2420510"/>
    <lineage>
        <taxon>Bacteria</taxon>
        <taxon>Pseudomonadati</taxon>
        <taxon>Bacteroidota</taxon>
        <taxon>Sphingobacteriia</taxon>
        <taxon>Sphingobacteriales</taxon>
        <taxon>Sphingobacteriaceae</taxon>
        <taxon>Sphingobacterium</taxon>
    </lineage>
</organism>
<dbReference type="SUPFAM" id="SSF101898">
    <property type="entry name" value="NHL repeat"/>
    <property type="match status" value="1"/>
</dbReference>
<keyword evidence="6" id="KW-0804">Transcription</keyword>
<dbReference type="Gene3D" id="1.10.287.130">
    <property type="match status" value="1"/>
</dbReference>
<dbReference type="InterPro" id="IPR009057">
    <property type="entry name" value="Homeodomain-like_sf"/>
</dbReference>
<dbReference type="InterPro" id="IPR013783">
    <property type="entry name" value="Ig-like_fold"/>
</dbReference>
<dbReference type="PROSITE" id="PS00041">
    <property type="entry name" value="HTH_ARAC_FAMILY_1"/>
    <property type="match status" value="1"/>
</dbReference>
<evidence type="ECO:0000256" key="2">
    <source>
        <dbReference type="ARBA" id="ARBA00012438"/>
    </source>
</evidence>
<dbReference type="Pfam" id="PF12833">
    <property type="entry name" value="HTH_18"/>
    <property type="match status" value="1"/>
</dbReference>
<feature type="domain" description="Response regulatory" evidence="11">
    <location>
        <begin position="1080"/>
        <end position="1195"/>
    </location>
</feature>
<gene>
    <name evidence="12" type="ORF">D7322_18595</name>
</gene>
<evidence type="ECO:0000256" key="4">
    <source>
        <dbReference type="ARBA" id="ARBA00023015"/>
    </source>
</evidence>
<dbReference type="SUPFAM" id="SSF52172">
    <property type="entry name" value="CheY-like"/>
    <property type="match status" value="1"/>
</dbReference>
<dbReference type="SMART" id="SM00342">
    <property type="entry name" value="HTH_ARAC"/>
    <property type="match status" value="1"/>
</dbReference>
<feature type="modified residue" description="4-aspartylphosphate" evidence="7">
    <location>
        <position position="1128"/>
    </location>
</feature>
<dbReference type="InterPro" id="IPR036890">
    <property type="entry name" value="HATPase_C_sf"/>
</dbReference>
<dbReference type="PROSITE" id="PS50109">
    <property type="entry name" value="HIS_KIN"/>
    <property type="match status" value="1"/>
</dbReference>
<evidence type="ECO:0000256" key="1">
    <source>
        <dbReference type="ARBA" id="ARBA00000085"/>
    </source>
</evidence>
<dbReference type="Gene3D" id="3.30.565.10">
    <property type="entry name" value="Histidine kinase-like ATPase, C-terminal domain"/>
    <property type="match status" value="1"/>
</dbReference>
<accession>A0A420VUX6</accession>
<dbReference type="InterPro" id="IPR036097">
    <property type="entry name" value="HisK_dim/P_sf"/>
</dbReference>
<dbReference type="OrthoDB" id="9809670at2"/>
<name>A0A420VUX6_9SPHI</name>
<protein>
    <recommendedName>
        <fullName evidence="2">histidine kinase</fullName>
        <ecNumber evidence="2">2.7.13.3</ecNumber>
    </recommendedName>
</protein>
<dbReference type="InterPro" id="IPR005467">
    <property type="entry name" value="His_kinase_dom"/>
</dbReference>
<dbReference type="InterPro" id="IPR018062">
    <property type="entry name" value="HTH_AraC-typ_CS"/>
</dbReference>
<dbReference type="Gene3D" id="1.10.10.60">
    <property type="entry name" value="Homeodomain-like"/>
    <property type="match status" value="1"/>
</dbReference>
<feature type="transmembrane region" description="Helical" evidence="8">
    <location>
        <begin position="772"/>
        <end position="794"/>
    </location>
</feature>
<dbReference type="GO" id="GO:0043565">
    <property type="term" value="F:sequence-specific DNA binding"/>
    <property type="evidence" value="ECO:0007669"/>
    <property type="project" value="InterPro"/>
</dbReference>
<keyword evidence="5" id="KW-0238">DNA-binding</keyword>
<dbReference type="Proteomes" id="UP000282423">
    <property type="component" value="Unassembled WGS sequence"/>
</dbReference>